<comment type="caution">
    <text evidence="2">The sequence shown here is derived from an EMBL/GenBank/DDBJ whole genome shotgun (WGS) entry which is preliminary data.</text>
</comment>
<reference evidence="2 3" key="1">
    <citation type="journal article" date="2016" name="Nat. Commun.">
        <title>Thousands of microbial genomes shed light on interconnected biogeochemical processes in an aquifer system.</title>
        <authorList>
            <person name="Anantharaman K."/>
            <person name="Brown C.T."/>
            <person name="Hug L.A."/>
            <person name="Sharon I."/>
            <person name="Castelle C.J."/>
            <person name="Probst A.J."/>
            <person name="Thomas B.C."/>
            <person name="Singh A."/>
            <person name="Wilkins M.J."/>
            <person name="Karaoz U."/>
            <person name="Brodie E.L."/>
            <person name="Williams K.H."/>
            <person name="Hubbard S.S."/>
            <person name="Banfield J.F."/>
        </authorList>
    </citation>
    <scope>NUCLEOTIDE SEQUENCE [LARGE SCALE GENOMIC DNA]</scope>
</reference>
<feature type="domain" description="DUF6915" evidence="1">
    <location>
        <begin position="35"/>
        <end position="110"/>
    </location>
</feature>
<gene>
    <name evidence="2" type="ORF">A2Y82_04165</name>
</gene>
<dbReference type="InterPro" id="IPR054061">
    <property type="entry name" value="DUF6915"/>
</dbReference>
<proteinExistence type="predicted"/>
<sequence length="119" mass="14412">MDFPDHVFKSLAKIQQNTPQFLIDHWSDISPMAWRIHFWFDEFCNQPPYDNVYTLFYHREVRHHLEGIIEAVKIFSQIYGQQYADLIRQIAKDHVNDDFGEIPSKAECSRHYLREKRGW</sequence>
<dbReference type="AlphaFoldDB" id="A0A1G1XR12"/>
<protein>
    <recommendedName>
        <fullName evidence="1">DUF6915 domain-containing protein</fullName>
    </recommendedName>
</protein>
<organism evidence="2 3">
    <name type="scientific">Candidatus Buchananbacteria bacterium RBG_13_36_9</name>
    <dbReference type="NCBI Taxonomy" id="1797530"/>
    <lineage>
        <taxon>Bacteria</taxon>
        <taxon>Candidatus Buchananiibacteriota</taxon>
    </lineage>
</organism>
<dbReference type="Pfam" id="PF21866">
    <property type="entry name" value="DUF6915"/>
    <property type="match status" value="1"/>
</dbReference>
<evidence type="ECO:0000259" key="1">
    <source>
        <dbReference type="Pfam" id="PF21866"/>
    </source>
</evidence>
<name>A0A1G1XR12_9BACT</name>
<evidence type="ECO:0000313" key="3">
    <source>
        <dbReference type="Proteomes" id="UP000176498"/>
    </source>
</evidence>
<dbReference type="Proteomes" id="UP000176498">
    <property type="component" value="Unassembled WGS sequence"/>
</dbReference>
<dbReference type="EMBL" id="MHHZ01000003">
    <property type="protein sequence ID" value="OGY42529.1"/>
    <property type="molecule type" value="Genomic_DNA"/>
</dbReference>
<evidence type="ECO:0000313" key="2">
    <source>
        <dbReference type="EMBL" id="OGY42529.1"/>
    </source>
</evidence>
<accession>A0A1G1XR12</accession>